<feature type="transmembrane region" description="Helical" evidence="3">
    <location>
        <begin position="102"/>
        <end position="128"/>
    </location>
</feature>
<keyword evidence="3" id="KW-1133">Transmembrane helix</keyword>
<protein>
    <recommendedName>
        <fullName evidence="4">Major facilitator superfamily (MFS) profile domain-containing protein</fullName>
    </recommendedName>
</protein>
<gene>
    <name evidence="5" type="ORF">RRG08_001112</name>
</gene>
<feature type="domain" description="Major facilitator superfamily (MFS) profile" evidence="4">
    <location>
        <begin position="12"/>
        <end position="593"/>
    </location>
</feature>
<dbReference type="InterPro" id="IPR011701">
    <property type="entry name" value="MFS"/>
</dbReference>
<keyword evidence="3" id="KW-0812">Transmembrane</keyword>
<evidence type="ECO:0000259" key="4">
    <source>
        <dbReference type="PROSITE" id="PS50850"/>
    </source>
</evidence>
<dbReference type="PANTHER" id="PTHR11360">
    <property type="entry name" value="MONOCARBOXYLATE TRANSPORTER"/>
    <property type="match status" value="1"/>
</dbReference>
<dbReference type="InterPro" id="IPR050327">
    <property type="entry name" value="Proton-linked_MCT"/>
</dbReference>
<accession>A0AAE1AXC2</accession>
<sequence>MAQIDGGYCWVVVFCCFYGQLVGVGAFFSLGVFFPSWVDDFDSSRGLMSWVMTLGLGMNCMVGPIAASLVDKFGHRSMIIVGFLLSSIGVFLSAFVTSAYSLMILLGLIGGCGIGMFNLPSNSIIPLYFHKRRSLALAIVISGAAVGNFLFPPFFTWLEERMHWRGSLIIISGLMLNIIVCGALVRPVDHQSSEAIHDKKSEGSWRFQCKHVKTSTTSETHTSGFESQSSVDDQPRNQDDAYVSPGFESRILENFSFIGDTGEGIGSSTKISNQSSHVNNTNYLHSIPRLETNGIKTQTAIAVCERDNSLSYVYLRPKGLNLSTHVTSELYKTLPTIGIPQKLEISADGSIVTVSEVPQSSTENASENKQSAKSRNSSEKSLTCSCCTSWFSHLKGTMILLKNPYFAVFAVSSFLTYLTFLMPPVYMADRAIQNGVDKAEAALALSMYGAGNLFGRLGVGVVADRSILDSLTLNSICLIICGVSTCLSPLCGANAVLHGVYGFTFGTFIGGMVVLSPIILVELLGVSMLSSSLGLVFLFRSAGMILGTPVAGWIYDATNSYTASFLIHGTIIGVSGLVLAGLQVAVVISKRRAAAVAATAAEFVPSNTVFVVDIPRPTVGPVTSSIV</sequence>
<organism evidence="5 6">
    <name type="scientific">Elysia crispata</name>
    <name type="common">lettuce slug</name>
    <dbReference type="NCBI Taxonomy" id="231223"/>
    <lineage>
        <taxon>Eukaryota</taxon>
        <taxon>Metazoa</taxon>
        <taxon>Spiralia</taxon>
        <taxon>Lophotrochozoa</taxon>
        <taxon>Mollusca</taxon>
        <taxon>Gastropoda</taxon>
        <taxon>Heterobranchia</taxon>
        <taxon>Euthyneura</taxon>
        <taxon>Panpulmonata</taxon>
        <taxon>Sacoglossa</taxon>
        <taxon>Placobranchoidea</taxon>
        <taxon>Plakobranchidae</taxon>
        <taxon>Elysia</taxon>
    </lineage>
</organism>
<feature type="transmembrane region" description="Helical" evidence="3">
    <location>
        <begin position="561"/>
        <end position="582"/>
    </location>
</feature>
<feature type="transmembrane region" description="Helical" evidence="3">
    <location>
        <begin position="405"/>
        <end position="422"/>
    </location>
</feature>
<feature type="transmembrane region" description="Helical" evidence="3">
    <location>
        <begin position="164"/>
        <end position="185"/>
    </location>
</feature>
<dbReference type="InterPro" id="IPR020846">
    <property type="entry name" value="MFS_dom"/>
</dbReference>
<keyword evidence="3" id="KW-0472">Membrane</keyword>
<dbReference type="GO" id="GO:0016020">
    <property type="term" value="C:membrane"/>
    <property type="evidence" value="ECO:0007669"/>
    <property type="project" value="UniProtKB-SubCell"/>
</dbReference>
<feature type="transmembrane region" description="Helical" evidence="3">
    <location>
        <begin position="7"/>
        <end position="35"/>
    </location>
</feature>
<reference evidence="5" key="1">
    <citation type="journal article" date="2023" name="G3 (Bethesda)">
        <title>A reference genome for the long-term kleptoplast-retaining sea slug Elysia crispata morphotype clarki.</title>
        <authorList>
            <person name="Eastman K.E."/>
            <person name="Pendleton A.L."/>
            <person name="Shaikh M.A."/>
            <person name="Suttiyut T."/>
            <person name="Ogas R."/>
            <person name="Tomko P."/>
            <person name="Gavelis G."/>
            <person name="Widhalm J.R."/>
            <person name="Wisecaver J.H."/>
        </authorList>
    </citation>
    <scope>NUCLEOTIDE SEQUENCE</scope>
    <source>
        <strain evidence="5">ECLA1</strain>
    </source>
</reference>
<evidence type="ECO:0000256" key="1">
    <source>
        <dbReference type="ARBA" id="ARBA00004141"/>
    </source>
</evidence>
<name>A0AAE1AXC2_9GAST</name>
<dbReference type="Pfam" id="PF07690">
    <property type="entry name" value="MFS_1"/>
    <property type="match status" value="2"/>
</dbReference>
<evidence type="ECO:0000256" key="3">
    <source>
        <dbReference type="SAM" id="Phobius"/>
    </source>
</evidence>
<dbReference type="Proteomes" id="UP001283361">
    <property type="component" value="Unassembled WGS sequence"/>
</dbReference>
<dbReference type="Gene3D" id="1.20.1250.20">
    <property type="entry name" value="MFS general substrate transporter like domains"/>
    <property type="match status" value="2"/>
</dbReference>
<feature type="transmembrane region" description="Helical" evidence="3">
    <location>
        <begin position="503"/>
        <end position="526"/>
    </location>
</feature>
<feature type="transmembrane region" description="Helical" evidence="3">
    <location>
        <begin position="442"/>
        <end position="463"/>
    </location>
</feature>
<comment type="caution">
    <text evidence="5">The sequence shown here is derived from an EMBL/GenBank/DDBJ whole genome shotgun (WGS) entry which is preliminary data.</text>
</comment>
<evidence type="ECO:0000313" key="6">
    <source>
        <dbReference type="Proteomes" id="UP001283361"/>
    </source>
</evidence>
<evidence type="ECO:0000313" key="5">
    <source>
        <dbReference type="EMBL" id="KAK3794966.1"/>
    </source>
</evidence>
<dbReference type="PROSITE" id="PS50850">
    <property type="entry name" value="MFS"/>
    <property type="match status" value="1"/>
</dbReference>
<dbReference type="InterPro" id="IPR036259">
    <property type="entry name" value="MFS_trans_sf"/>
</dbReference>
<comment type="subcellular location">
    <subcellularLocation>
        <location evidence="1">Membrane</location>
        <topology evidence="1">Multi-pass membrane protein</topology>
    </subcellularLocation>
</comment>
<feature type="transmembrane region" description="Helical" evidence="3">
    <location>
        <begin position="533"/>
        <end position="555"/>
    </location>
</feature>
<feature type="transmembrane region" description="Helical" evidence="3">
    <location>
        <begin position="77"/>
        <end position="96"/>
    </location>
</feature>
<dbReference type="AlphaFoldDB" id="A0AAE1AXC2"/>
<keyword evidence="6" id="KW-1185">Reference proteome</keyword>
<feature type="transmembrane region" description="Helical" evidence="3">
    <location>
        <begin position="47"/>
        <end position="70"/>
    </location>
</feature>
<feature type="transmembrane region" description="Helical" evidence="3">
    <location>
        <begin position="135"/>
        <end position="158"/>
    </location>
</feature>
<dbReference type="EMBL" id="JAWDGP010001087">
    <property type="protein sequence ID" value="KAK3794966.1"/>
    <property type="molecule type" value="Genomic_DNA"/>
</dbReference>
<evidence type="ECO:0000256" key="2">
    <source>
        <dbReference type="SAM" id="MobiDB-lite"/>
    </source>
</evidence>
<feature type="compositionally biased region" description="Polar residues" evidence="2">
    <location>
        <begin position="218"/>
        <end position="232"/>
    </location>
</feature>
<feature type="transmembrane region" description="Helical" evidence="3">
    <location>
        <begin position="475"/>
        <end position="497"/>
    </location>
</feature>
<dbReference type="PANTHER" id="PTHR11360:SF284">
    <property type="entry name" value="EG:103B4.3 PROTEIN-RELATED"/>
    <property type="match status" value="1"/>
</dbReference>
<proteinExistence type="predicted"/>
<dbReference type="SUPFAM" id="SSF103473">
    <property type="entry name" value="MFS general substrate transporter"/>
    <property type="match status" value="1"/>
</dbReference>
<dbReference type="GO" id="GO:0008028">
    <property type="term" value="F:monocarboxylic acid transmembrane transporter activity"/>
    <property type="evidence" value="ECO:0007669"/>
    <property type="project" value="TreeGrafter"/>
</dbReference>
<feature type="region of interest" description="Disordered" evidence="2">
    <location>
        <begin position="218"/>
        <end position="242"/>
    </location>
</feature>